<dbReference type="Proteomes" id="UP000076976">
    <property type="component" value="Unassembled WGS sequence"/>
</dbReference>
<feature type="region of interest" description="Disordered" evidence="1">
    <location>
        <begin position="23"/>
        <end position="61"/>
    </location>
</feature>
<accession>A0A176QAV5</accession>
<sequence>MTSTSSGPHAWWSALLKPRKARTAASSASRRSAQVQWSEAATGADHTPLTGVVGAGVGAMD</sequence>
<proteinExistence type="predicted"/>
<reference evidence="2 3" key="1">
    <citation type="submission" date="2016-01" db="EMBL/GenBank/DDBJ databases">
        <title>Janibacter melonis strain CD11_4 genome sequencing and assembly.</title>
        <authorList>
            <person name="Nair G.R."/>
            <person name="Kaur G."/>
            <person name="Chander A.M."/>
            <person name="Mayilraj S."/>
        </authorList>
    </citation>
    <scope>NUCLEOTIDE SEQUENCE [LARGE SCALE GENOMIC DNA]</scope>
    <source>
        <strain evidence="2 3">CD11-4</strain>
    </source>
</reference>
<dbReference type="EMBL" id="LQZG01000003">
    <property type="protein sequence ID" value="OAB86871.1"/>
    <property type="molecule type" value="Genomic_DNA"/>
</dbReference>
<comment type="caution">
    <text evidence="2">The sequence shown here is derived from an EMBL/GenBank/DDBJ whole genome shotgun (WGS) entry which is preliminary data.</text>
</comment>
<evidence type="ECO:0000313" key="3">
    <source>
        <dbReference type="Proteomes" id="UP000076976"/>
    </source>
</evidence>
<organism evidence="2 3">
    <name type="scientific">Janibacter melonis</name>
    <dbReference type="NCBI Taxonomy" id="262209"/>
    <lineage>
        <taxon>Bacteria</taxon>
        <taxon>Bacillati</taxon>
        <taxon>Actinomycetota</taxon>
        <taxon>Actinomycetes</taxon>
        <taxon>Micrococcales</taxon>
        <taxon>Intrasporangiaceae</taxon>
        <taxon>Janibacter</taxon>
    </lineage>
</organism>
<gene>
    <name evidence="2" type="ORF">AWH69_10675</name>
</gene>
<protein>
    <submittedName>
        <fullName evidence="2">Uncharacterized protein</fullName>
    </submittedName>
</protein>
<name>A0A176QAV5_9MICO</name>
<keyword evidence="3" id="KW-1185">Reference proteome</keyword>
<evidence type="ECO:0000313" key="2">
    <source>
        <dbReference type="EMBL" id="OAB86871.1"/>
    </source>
</evidence>
<dbReference type="STRING" id="262209.AWH69_10675"/>
<feature type="compositionally biased region" description="Low complexity" evidence="1">
    <location>
        <begin position="23"/>
        <end position="33"/>
    </location>
</feature>
<dbReference type="AlphaFoldDB" id="A0A176QAV5"/>
<evidence type="ECO:0000256" key="1">
    <source>
        <dbReference type="SAM" id="MobiDB-lite"/>
    </source>
</evidence>